<protein>
    <submittedName>
        <fullName evidence="1">Uncharacterized protein</fullName>
    </submittedName>
</protein>
<sequence length="40" mass="4835">MTTNKTWRWSHITARQTTLERQTDISLFLSQTHTHALFLY</sequence>
<dbReference type="EMBL" id="GGEC01007509">
    <property type="protein sequence ID" value="MBW87992.1"/>
    <property type="molecule type" value="Transcribed_RNA"/>
</dbReference>
<evidence type="ECO:0000313" key="1">
    <source>
        <dbReference type="EMBL" id="MBW87991.1"/>
    </source>
</evidence>
<reference evidence="1" key="1">
    <citation type="submission" date="2018-02" db="EMBL/GenBank/DDBJ databases">
        <title>Rhizophora mucronata_Transcriptome.</title>
        <authorList>
            <person name="Meera S.P."/>
            <person name="Sreeshan A."/>
            <person name="Augustine A."/>
        </authorList>
    </citation>
    <scope>NUCLEOTIDE SEQUENCE</scope>
    <source>
        <tissue evidence="1">Leaf</tissue>
    </source>
</reference>
<organism evidence="1">
    <name type="scientific">Rhizophora mucronata</name>
    <name type="common">Asiatic mangrove</name>
    <dbReference type="NCBI Taxonomy" id="61149"/>
    <lineage>
        <taxon>Eukaryota</taxon>
        <taxon>Viridiplantae</taxon>
        <taxon>Streptophyta</taxon>
        <taxon>Embryophyta</taxon>
        <taxon>Tracheophyta</taxon>
        <taxon>Spermatophyta</taxon>
        <taxon>Magnoliopsida</taxon>
        <taxon>eudicotyledons</taxon>
        <taxon>Gunneridae</taxon>
        <taxon>Pentapetalae</taxon>
        <taxon>rosids</taxon>
        <taxon>fabids</taxon>
        <taxon>Malpighiales</taxon>
        <taxon>Rhizophoraceae</taxon>
        <taxon>Rhizophora</taxon>
    </lineage>
</organism>
<accession>A0A2P2J3C5</accession>
<proteinExistence type="predicted"/>
<dbReference type="AlphaFoldDB" id="A0A2P2J3C5"/>
<dbReference type="EMBL" id="GGEC01007508">
    <property type="protein sequence ID" value="MBW87991.1"/>
    <property type="molecule type" value="Transcribed_RNA"/>
</dbReference>
<name>A0A2P2J3C5_RHIMU</name>